<evidence type="ECO:0000313" key="2">
    <source>
        <dbReference type="Proteomes" id="UP001347146"/>
    </source>
</evidence>
<protein>
    <submittedName>
        <fullName evidence="1">RES domain-containing protein</fullName>
    </submittedName>
</protein>
<proteinExistence type="predicted"/>
<gene>
    <name evidence="1" type="ORF">VZC37_13375</name>
</gene>
<evidence type="ECO:0000313" key="1">
    <source>
        <dbReference type="EMBL" id="MEE3851330.1"/>
    </source>
</evidence>
<reference evidence="1 2" key="1">
    <citation type="submission" date="2024-01" db="EMBL/GenBank/DDBJ databases">
        <title>Draft genome sequence of Gordonia sp. LSe1-13.</title>
        <authorList>
            <person name="Suphannarot A."/>
            <person name="Mingma R."/>
        </authorList>
    </citation>
    <scope>NUCLEOTIDE SEQUENCE [LARGE SCALE GENOMIC DNA]</scope>
    <source>
        <strain evidence="1 2">LSe1-13</strain>
    </source>
</reference>
<dbReference type="Proteomes" id="UP001347146">
    <property type="component" value="Unassembled WGS sequence"/>
</dbReference>
<keyword evidence="2" id="KW-1185">Reference proteome</keyword>
<accession>A0ABU7ME68</accession>
<organism evidence="1 2">
    <name type="scientific">Gordonia sesuvii</name>
    <dbReference type="NCBI Taxonomy" id="3116777"/>
    <lineage>
        <taxon>Bacteria</taxon>
        <taxon>Bacillati</taxon>
        <taxon>Actinomycetota</taxon>
        <taxon>Actinomycetes</taxon>
        <taxon>Mycobacteriales</taxon>
        <taxon>Gordoniaceae</taxon>
        <taxon>Gordonia</taxon>
    </lineage>
</organism>
<sequence length="206" mass="22307">MSRQRSFQKPPPAKLDDFPTTALGADADLFRCHRASRGPWWFSGLGHGRFDLAPPRGTCYLGLDEVAAVREAIGPEIVEFGFITAEFAAARRVSRLRLPKAHRVADLTASAVADFGVTRELSAMTSYDVPQQWATALARRADGILYQPRFSTGPDAQAVAIFGEMGDPGWPHPSGRESISLAVAARRAGIDVRQPPSAVTIVQPPE</sequence>
<name>A0ABU7ME68_9ACTN</name>
<dbReference type="EMBL" id="JAZDUF010000003">
    <property type="protein sequence ID" value="MEE3851330.1"/>
    <property type="molecule type" value="Genomic_DNA"/>
</dbReference>
<comment type="caution">
    <text evidence="1">The sequence shown here is derived from an EMBL/GenBank/DDBJ whole genome shotgun (WGS) entry which is preliminary data.</text>
</comment>
<dbReference type="RefSeq" id="WP_330433041.1">
    <property type="nucleotide sequence ID" value="NZ_JAZDUF010000003.1"/>
</dbReference>